<dbReference type="InterPro" id="IPR023631">
    <property type="entry name" value="Amidase_dom"/>
</dbReference>
<sequence>MNISEFSSYDGLGLAELVKNQEVKPEELVRLSVKAMKELNADLNAVVSILEEEAMEEIKKGLPEGSFQGVPFLIKELVLHAQNIPSSMGSRLAEGFQLPVDSELMKRFRQAGFVTVGTTTTPEFGYNAATEAVLYGPTRNPWNLKHSPGGSSGGSAAAMAAGITPIAHANDGGGSIRIPASCSGLVGLKPTRGRIPAGPYNSEPLNGIAIEFALTKTIRDTAHLLDAVSGPDIGCYSWPESPAEEYKNIIEEPVKPLRIAWTGRPASGVPVDEECLKALHETVQLCKDLGHTVVEDHPQYDVEPFSLATLRIWTANIYKMINGAAQALGKTPSDKNIEAAIWQCYLYGKEMTASELLEAIEVNAIVSRQVGQFFTDYDVLLSPTLATLPAEIGLLNADNPSINAKQWTEQIFTYAPFTNLFNATGQPSISLPLKSSETGLPIGMQFTGRFADESTLLQLAAQLEKALPWKDRKPPVHASKLANTTF</sequence>
<dbReference type="PROSITE" id="PS00571">
    <property type="entry name" value="AMIDASES"/>
    <property type="match status" value="1"/>
</dbReference>
<dbReference type="Pfam" id="PF01425">
    <property type="entry name" value="Amidase"/>
    <property type="match status" value="1"/>
</dbReference>
<evidence type="ECO:0000256" key="1">
    <source>
        <dbReference type="ARBA" id="ARBA00009199"/>
    </source>
</evidence>
<protein>
    <submittedName>
        <fullName evidence="3">Amidase</fullName>
    </submittedName>
</protein>
<dbReference type="EMBL" id="CP147404">
    <property type="protein sequence ID" value="WXB92508.1"/>
    <property type="molecule type" value="Genomic_DNA"/>
</dbReference>
<organism evidence="3 4">
    <name type="scientific">Bacillus kandeliae</name>
    <dbReference type="NCBI Taxonomy" id="3129297"/>
    <lineage>
        <taxon>Bacteria</taxon>
        <taxon>Bacillati</taxon>
        <taxon>Bacillota</taxon>
        <taxon>Bacilli</taxon>
        <taxon>Bacillales</taxon>
        <taxon>Bacillaceae</taxon>
        <taxon>Bacillus</taxon>
    </lineage>
</organism>
<accession>A0ABZ2N4H7</accession>
<proteinExistence type="inferred from homology"/>
<keyword evidence="4" id="KW-1185">Reference proteome</keyword>
<gene>
    <name evidence="3" type="ORF">WDJ61_14920</name>
</gene>
<evidence type="ECO:0000313" key="3">
    <source>
        <dbReference type="EMBL" id="WXB92508.1"/>
    </source>
</evidence>
<evidence type="ECO:0000313" key="4">
    <source>
        <dbReference type="Proteomes" id="UP001387364"/>
    </source>
</evidence>
<dbReference type="Gene3D" id="3.90.1300.10">
    <property type="entry name" value="Amidase signature (AS) domain"/>
    <property type="match status" value="1"/>
</dbReference>
<feature type="domain" description="Amidase" evidence="2">
    <location>
        <begin position="27"/>
        <end position="457"/>
    </location>
</feature>
<evidence type="ECO:0000259" key="2">
    <source>
        <dbReference type="Pfam" id="PF01425"/>
    </source>
</evidence>
<dbReference type="InterPro" id="IPR020556">
    <property type="entry name" value="Amidase_CS"/>
</dbReference>
<dbReference type="InterPro" id="IPR036928">
    <property type="entry name" value="AS_sf"/>
</dbReference>
<comment type="similarity">
    <text evidence="1">Belongs to the amidase family.</text>
</comment>
<dbReference type="InterPro" id="IPR000120">
    <property type="entry name" value="Amidase"/>
</dbReference>
<dbReference type="SUPFAM" id="SSF75304">
    <property type="entry name" value="Amidase signature (AS) enzymes"/>
    <property type="match status" value="1"/>
</dbReference>
<name>A0ABZ2N4H7_9BACI</name>
<dbReference type="RefSeq" id="WP_338751078.1">
    <property type="nucleotide sequence ID" value="NZ_CP147404.1"/>
</dbReference>
<dbReference type="PANTHER" id="PTHR11895">
    <property type="entry name" value="TRANSAMIDASE"/>
    <property type="match status" value="1"/>
</dbReference>
<reference evidence="3 4" key="1">
    <citation type="submission" date="2024-02" db="EMBL/GenBank/DDBJ databases">
        <title>Seven novel Bacillus-like species.</title>
        <authorList>
            <person name="Liu G."/>
        </authorList>
    </citation>
    <scope>NUCLEOTIDE SEQUENCE [LARGE SCALE GENOMIC DNA]</scope>
    <source>
        <strain evidence="3 4">FJAT-52991</strain>
    </source>
</reference>
<dbReference type="Proteomes" id="UP001387364">
    <property type="component" value="Chromosome"/>
</dbReference>
<dbReference type="PANTHER" id="PTHR11895:SF7">
    <property type="entry name" value="GLUTAMYL-TRNA(GLN) AMIDOTRANSFERASE SUBUNIT A, MITOCHONDRIAL"/>
    <property type="match status" value="1"/>
</dbReference>